<organism evidence="10 11">
    <name type="scientific">Kwoniella shivajii</name>
    <dbReference type="NCBI Taxonomy" id="564305"/>
    <lineage>
        <taxon>Eukaryota</taxon>
        <taxon>Fungi</taxon>
        <taxon>Dikarya</taxon>
        <taxon>Basidiomycota</taxon>
        <taxon>Agaricomycotina</taxon>
        <taxon>Tremellomycetes</taxon>
        <taxon>Tremellales</taxon>
        <taxon>Cryptococcaceae</taxon>
        <taxon>Kwoniella</taxon>
    </lineage>
</organism>
<dbReference type="Proteomes" id="UP001329825">
    <property type="component" value="Chromosome 3"/>
</dbReference>
<evidence type="ECO:0000256" key="8">
    <source>
        <dbReference type="SAM" id="Phobius"/>
    </source>
</evidence>
<keyword evidence="11" id="KW-1185">Reference proteome</keyword>
<dbReference type="GeneID" id="87954620"/>
<feature type="domain" description="Wax synthase" evidence="9">
    <location>
        <begin position="338"/>
        <end position="406"/>
    </location>
</feature>
<keyword evidence="6 8" id="KW-1133">Transmembrane helix</keyword>
<feature type="transmembrane region" description="Helical" evidence="8">
    <location>
        <begin position="34"/>
        <end position="53"/>
    </location>
</feature>
<evidence type="ECO:0000313" key="10">
    <source>
        <dbReference type="EMBL" id="WRT65544.1"/>
    </source>
</evidence>
<protein>
    <recommendedName>
        <fullName evidence="9">Wax synthase domain-containing protein</fullName>
    </recommendedName>
</protein>
<feature type="transmembrane region" description="Helical" evidence="8">
    <location>
        <begin position="60"/>
        <end position="79"/>
    </location>
</feature>
<name>A0ABZ1CUW4_9TREE</name>
<feature type="transmembrane region" description="Helical" evidence="8">
    <location>
        <begin position="410"/>
        <end position="430"/>
    </location>
</feature>
<sequence>MIPILFSSSNPFGPFQSIHEHVIRNAEPLSWDNWYHLFIIPLIPLYCQTLLLRYEWTRQYRIALGVMGIAMLWAAGMKYRFVQPWFNALNNGIGIGIMHITARYAEFGFMKGPLYDRYFEAKGRNPLISALDVAVNARWIGLGVIDLDHQGKVDNVNINTSAKSNGQLKNGISKGDGGIRIDSNRTIPDLNNERNKESWLPWPKVKRTRTQAFIRHLSIAIKNYIIFDTFLYMIRYFGSNTIGSNLPVSNALYRFSHENTFIIFPSIHFFDLEDSGQVSGRKQMGMGTGIIAPWYLVEFAVELSVAVGVWLGISAGYHFLGAICVGTGFWETESWEIDLFDNPLKADSLLDFWGRRWHQFFRHHFILYSSLILGLLKLPRSSGNILFLSFILSGAMHSLGQWSMSPNPPLLPLFALFPLSGLGCILEVLFKRYTGKKVGGIWGRIWTWSAMLLIGRLGTIAWVDSGVGGSYLTPPWAGPIIVKWAEKWLIAKA</sequence>
<comment type="subcellular location">
    <subcellularLocation>
        <location evidence="1">Membrane</location>
        <topology evidence="1">Multi-pass membrane protein</topology>
    </subcellularLocation>
</comment>
<keyword evidence="7 8" id="KW-0472">Membrane</keyword>
<evidence type="ECO:0000256" key="7">
    <source>
        <dbReference type="ARBA" id="ARBA00023136"/>
    </source>
</evidence>
<dbReference type="InterPro" id="IPR032805">
    <property type="entry name" value="Wax_synthase_dom"/>
</dbReference>
<feature type="transmembrane region" description="Helical" evidence="8">
    <location>
        <begin position="291"/>
        <end position="313"/>
    </location>
</feature>
<dbReference type="InterPro" id="IPR044851">
    <property type="entry name" value="Wax_synthase"/>
</dbReference>
<evidence type="ECO:0000256" key="6">
    <source>
        <dbReference type="ARBA" id="ARBA00022989"/>
    </source>
</evidence>
<evidence type="ECO:0000259" key="9">
    <source>
        <dbReference type="Pfam" id="PF13813"/>
    </source>
</evidence>
<gene>
    <name evidence="10" type="ORF">IL334_002489</name>
</gene>
<feature type="transmembrane region" description="Helical" evidence="8">
    <location>
        <begin position="442"/>
        <end position="463"/>
    </location>
</feature>
<proteinExistence type="inferred from homology"/>
<evidence type="ECO:0000256" key="3">
    <source>
        <dbReference type="ARBA" id="ARBA00007282"/>
    </source>
</evidence>
<feature type="transmembrane region" description="Helical" evidence="8">
    <location>
        <begin position="85"/>
        <end position="105"/>
    </location>
</feature>
<dbReference type="RefSeq" id="XP_062790284.1">
    <property type="nucleotide sequence ID" value="XM_062934233.1"/>
</dbReference>
<dbReference type="PANTHER" id="PTHR31595:SF57">
    <property type="entry name" value="OS04G0481900 PROTEIN"/>
    <property type="match status" value="1"/>
</dbReference>
<comment type="similarity">
    <text evidence="3">Belongs to the wax synthase family.</text>
</comment>
<accession>A0ABZ1CUW4</accession>
<evidence type="ECO:0000313" key="11">
    <source>
        <dbReference type="Proteomes" id="UP001329825"/>
    </source>
</evidence>
<dbReference type="PANTHER" id="PTHR31595">
    <property type="entry name" value="LONG-CHAIN-ALCOHOL O-FATTY-ACYLTRANSFERASE 3-RELATED"/>
    <property type="match status" value="1"/>
</dbReference>
<evidence type="ECO:0000256" key="5">
    <source>
        <dbReference type="ARBA" id="ARBA00022692"/>
    </source>
</evidence>
<comment type="pathway">
    <text evidence="2">Secondary metabolite biosynthesis.</text>
</comment>
<keyword evidence="4" id="KW-0808">Transferase</keyword>
<feature type="transmembrane region" description="Helical" evidence="8">
    <location>
        <begin position="360"/>
        <end position="378"/>
    </location>
</feature>
<reference evidence="10 11" key="1">
    <citation type="submission" date="2024-01" db="EMBL/GenBank/DDBJ databases">
        <title>Comparative genomics of Cryptococcus and Kwoniella reveals pathogenesis evolution and contrasting modes of karyotype evolution via chromosome fusion or intercentromeric recombination.</title>
        <authorList>
            <person name="Coelho M.A."/>
            <person name="David-Palma M."/>
            <person name="Shea T."/>
            <person name="Bowers K."/>
            <person name="McGinley-Smith S."/>
            <person name="Mohammad A.W."/>
            <person name="Gnirke A."/>
            <person name="Yurkov A.M."/>
            <person name="Nowrousian M."/>
            <person name="Sun S."/>
            <person name="Cuomo C.A."/>
            <person name="Heitman J."/>
        </authorList>
    </citation>
    <scope>NUCLEOTIDE SEQUENCE [LARGE SCALE GENOMIC DNA]</scope>
    <source>
        <strain evidence="10">CBS 11374</strain>
    </source>
</reference>
<dbReference type="EMBL" id="CP141883">
    <property type="protein sequence ID" value="WRT65544.1"/>
    <property type="molecule type" value="Genomic_DNA"/>
</dbReference>
<dbReference type="Pfam" id="PF13813">
    <property type="entry name" value="MBOAT_2"/>
    <property type="match status" value="1"/>
</dbReference>
<evidence type="ECO:0000256" key="1">
    <source>
        <dbReference type="ARBA" id="ARBA00004141"/>
    </source>
</evidence>
<keyword evidence="5 8" id="KW-0812">Transmembrane</keyword>
<evidence type="ECO:0000256" key="4">
    <source>
        <dbReference type="ARBA" id="ARBA00022679"/>
    </source>
</evidence>
<feature type="transmembrane region" description="Helical" evidence="8">
    <location>
        <begin position="385"/>
        <end position="404"/>
    </location>
</feature>
<evidence type="ECO:0000256" key="2">
    <source>
        <dbReference type="ARBA" id="ARBA00005179"/>
    </source>
</evidence>